<feature type="region of interest" description="Disordered" evidence="1">
    <location>
        <begin position="67"/>
        <end position="113"/>
    </location>
</feature>
<dbReference type="AlphaFoldDB" id="A0AAV6T4E0"/>
<protein>
    <submittedName>
        <fullName evidence="2">Uncharacterized protein</fullName>
    </submittedName>
</protein>
<evidence type="ECO:0000313" key="3">
    <source>
        <dbReference type="Proteomes" id="UP000693946"/>
    </source>
</evidence>
<organism evidence="2 3">
    <name type="scientific">Solea senegalensis</name>
    <name type="common">Senegalese sole</name>
    <dbReference type="NCBI Taxonomy" id="28829"/>
    <lineage>
        <taxon>Eukaryota</taxon>
        <taxon>Metazoa</taxon>
        <taxon>Chordata</taxon>
        <taxon>Craniata</taxon>
        <taxon>Vertebrata</taxon>
        <taxon>Euteleostomi</taxon>
        <taxon>Actinopterygii</taxon>
        <taxon>Neopterygii</taxon>
        <taxon>Teleostei</taxon>
        <taxon>Neoteleostei</taxon>
        <taxon>Acanthomorphata</taxon>
        <taxon>Carangaria</taxon>
        <taxon>Pleuronectiformes</taxon>
        <taxon>Pleuronectoidei</taxon>
        <taxon>Soleidae</taxon>
        <taxon>Solea</taxon>
    </lineage>
</organism>
<reference evidence="2 3" key="1">
    <citation type="journal article" date="2021" name="Sci. Rep.">
        <title>Chromosome anchoring in Senegalese sole (Solea senegalensis) reveals sex-associated markers and genome rearrangements in flatfish.</title>
        <authorList>
            <person name="Guerrero-Cozar I."/>
            <person name="Gomez-Garrido J."/>
            <person name="Berbel C."/>
            <person name="Martinez-Blanch J.F."/>
            <person name="Alioto T."/>
            <person name="Claros M.G."/>
            <person name="Gagnaire P.A."/>
            <person name="Manchado M."/>
        </authorList>
    </citation>
    <scope>NUCLEOTIDE SEQUENCE [LARGE SCALE GENOMIC DNA]</scope>
    <source>
        <strain evidence="2">Sse05_10M</strain>
    </source>
</reference>
<evidence type="ECO:0000313" key="2">
    <source>
        <dbReference type="EMBL" id="KAG7524209.1"/>
    </source>
</evidence>
<feature type="compositionally biased region" description="Basic and acidic residues" evidence="1">
    <location>
        <begin position="92"/>
        <end position="103"/>
    </location>
</feature>
<comment type="caution">
    <text evidence="2">The sequence shown here is derived from an EMBL/GenBank/DDBJ whole genome shotgun (WGS) entry which is preliminary data.</text>
</comment>
<evidence type="ECO:0000256" key="1">
    <source>
        <dbReference type="SAM" id="MobiDB-lite"/>
    </source>
</evidence>
<accession>A0AAV6T4E0</accession>
<proteinExistence type="predicted"/>
<gene>
    <name evidence="2" type="ORF">JOB18_008797</name>
</gene>
<dbReference type="Proteomes" id="UP000693946">
    <property type="component" value="Linkage Group LG1"/>
</dbReference>
<name>A0AAV6T4E0_SOLSE</name>
<sequence>MLTPGPGRRNLASLFSHSKIITGQEAATEQKITHINIQTPQHPPGVTVEFSGGVQALTRKCRGRTVHTCSPGDVTEEERQTPHADSQPRQLRRFETTDSDIHLSRTLAQDGNG</sequence>
<keyword evidence="3" id="KW-1185">Reference proteome</keyword>
<dbReference type="EMBL" id="JAGKHQ010000001">
    <property type="protein sequence ID" value="KAG7524209.1"/>
    <property type="molecule type" value="Genomic_DNA"/>
</dbReference>